<dbReference type="GO" id="GO:0000179">
    <property type="term" value="F:rRNA (adenine-N6,N6-)-dimethyltransferase activity"/>
    <property type="evidence" value="ECO:0007669"/>
    <property type="project" value="UniProtKB-UniRule"/>
</dbReference>
<dbReference type="EMBL" id="PEYO01000013">
    <property type="protein sequence ID" value="PIU03633.1"/>
    <property type="molecule type" value="Genomic_DNA"/>
</dbReference>
<comment type="caution">
    <text evidence="7">The sequence shown here is derived from an EMBL/GenBank/DDBJ whole genome shotgun (WGS) entry which is preliminary data.</text>
</comment>
<dbReference type="InterPro" id="IPR001737">
    <property type="entry name" value="KsgA/Erm"/>
</dbReference>
<feature type="binding site" evidence="5">
    <location>
        <position position="12"/>
    </location>
    <ligand>
        <name>S-adenosyl-L-methionine</name>
        <dbReference type="ChEBI" id="CHEBI:59789"/>
    </ligand>
</feature>
<dbReference type="Pfam" id="PF00398">
    <property type="entry name" value="RrnaAD"/>
    <property type="match status" value="1"/>
</dbReference>
<gene>
    <name evidence="7" type="ORF">COT44_02470</name>
</gene>
<evidence type="ECO:0000313" key="8">
    <source>
        <dbReference type="Proteomes" id="UP000228996"/>
    </source>
</evidence>
<keyword evidence="1 5" id="KW-0489">Methyltransferase</keyword>
<dbReference type="InterPro" id="IPR020598">
    <property type="entry name" value="rRNA_Ade_methylase_Trfase_N"/>
</dbReference>
<feature type="binding site" evidence="5">
    <location>
        <position position="37"/>
    </location>
    <ligand>
        <name>S-adenosyl-L-methionine</name>
        <dbReference type="ChEBI" id="CHEBI:59789"/>
    </ligand>
</feature>
<reference evidence="8" key="1">
    <citation type="submission" date="2017-09" db="EMBL/GenBank/DDBJ databases">
        <title>Depth-based differentiation of microbial function through sediment-hosted aquifers and enrichment of novel symbionts in the deep terrestrial subsurface.</title>
        <authorList>
            <person name="Probst A.J."/>
            <person name="Ladd B."/>
            <person name="Jarett J.K."/>
            <person name="Geller-Mcgrath D.E."/>
            <person name="Sieber C.M.K."/>
            <person name="Emerson J.B."/>
            <person name="Anantharaman K."/>
            <person name="Thomas B.C."/>
            <person name="Malmstrom R."/>
            <person name="Stieglmeier M."/>
            <person name="Klingl A."/>
            <person name="Woyke T."/>
            <person name="Ryan C.M."/>
            <person name="Banfield J.F."/>
        </authorList>
    </citation>
    <scope>NUCLEOTIDE SEQUENCE [LARGE SCALE GENOMIC DNA]</scope>
</reference>
<dbReference type="Gene3D" id="3.40.50.150">
    <property type="entry name" value="Vaccinia Virus protein VP39"/>
    <property type="match status" value="1"/>
</dbReference>
<name>A0A2M6XD78_9BACT</name>
<keyword evidence="2 5" id="KW-0808">Transferase</keyword>
<dbReference type="PANTHER" id="PTHR11727:SF7">
    <property type="entry name" value="DIMETHYLADENOSINE TRANSFERASE-RELATED"/>
    <property type="match status" value="1"/>
</dbReference>
<dbReference type="GO" id="GO:0003723">
    <property type="term" value="F:RNA binding"/>
    <property type="evidence" value="ECO:0007669"/>
    <property type="project" value="UniProtKB-UniRule"/>
</dbReference>
<comment type="similarity">
    <text evidence="5">Belongs to the class I-like SAM-binding methyltransferase superfamily. rRNA adenine N(6)-methyltransferase family.</text>
</comment>
<feature type="domain" description="Ribosomal RNA adenine methylase transferase N-terminal" evidence="6">
    <location>
        <begin position="19"/>
        <end position="184"/>
    </location>
</feature>
<dbReference type="Proteomes" id="UP000228996">
    <property type="component" value="Unassembled WGS sequence"/>
</dbReference>
<feature type="binding site" evidence="5">
    <location>
        <position position="14"/>
    </location>
    <ligand>
        <name>S-adenosyl-L-methionine</name>
        <dbReference type="ChEBI" id="CHEBI:59789"/>
    </ligand>
</feature>
<feature type="binding site" evidence="5">
    <location>
        <position position="58"/>
    </location>
    <ligand>
        <name>S-adenosyl-L-methionine</name>
        <dbReference type="ChEBI" id="CHEBI:59789"/>
    </ligand>
</feature>
<protein>
    <recommendedName>
        <fullName evidence="6">Ribosomal RNA adenine methylase transferase N-terminal domain-containing protein</fullName>
    </recommendedName>
</protein>
<dbReference type="SUPFAM" id="SSF53335">
    <property type="entry name" value="S-adenosyl-L-methionine-dependent methyltransferases"/>
    <property type="match status" value="1"/>
</dbReference>
<evidence type="ECO:0000259" key="6">
    <source>
        <dbReference type="SMART" id="SM00650"/>
    </source>
</evidence>
<feature type="binding site" evidence="5">
    <location>
        <position position="83"/>
    </location>
    <ligand>
        <name>S-adenosyl-L-methionine</name>
        <dbReference type="ChEBI" id="CHEBI:59789"/>
    </ligand>
</feature>
<dbReference type="PROSITE" id="PS51689">
    <property type="entry name" value="SAM_RNA_A_N6_MT"/>
    <property type="match status" value="1"/>
</dbReference>
<keyword evidence="3 5" id="KW-0949">S-adenosyl-L-methionine</keyword>
<keyword evidence="4 5" id="KW-0694">RNA-binding</keyword>
<proteinExistence type="inferred from homology"/>
<dbReference type="InterPro" id="IPR029063">
    <property type="entry name" value="SAM-dependent_MTases_sf"/>
</dbReference>
<evidence type="ECO:0000256" key="4">
    <source>
        <dbReference type="ARBA" id="ARBA00022884"/>
    </source>
</evidence>
<feature type="binding site" evidence="5">
    <location>
        <position position="101"/>
    </location>
    <ligand>
        <name>S-adenosyl-L-methionine</name>
        <dbReference type="ChEBI" id="CHEBI:59789"/>
    </ligand>
</feature>
<dbReference type="AlphaFoldDB" id="A0A2M6XD78"/>
<dbReference type="PANTHER" id="PTHR11727">
    <property type="entry name" value="DIMETHYLADENOSINE TRANSFERASE"/>
    <property type="match status" value="1"/>
</dbReference>
<evidence type="ECO:0000256" key="5">
    <source>
        <dbReference type="PROSITE-ProRule" id="PRU01026"/>
    </source>
</evidence>
<dbReference type="SMART" id="SM00650">
    <property type="entry name" value="rADc"/>
    <property type="match status" value="1"/>
</dbReference>
<evidence type="ECO:0000256" key="3">
    <source>
        <dbReference type="ARBA" id="ARBA00022691"/>
    </source>
</evidence>
<evidence type="ECO:0000256" key="1">
    <source>
        <dbReference type="ARBA" id="ARBA00022603"/>
    </source>
</evidence>
<evidence type="ECO:0000313" key="7">
    <source>
        <dbReference type="EMBL" id="PIU03633.1"/>
    </source>
</evidence>
<evidence type="ECO:0000256" key="2">
    <source>
        <dbReference type="ARBA" id="ARBA00022679"/>
    </source>
</evidence>
<organism evidence="7 8">
    <name type="scientific">Candidatus Shapirobacteria bacterium CG08_land_8_20_14_0_20_39_18</name>
    <dbReference type="NCBI Taxonomy" id="1974883"/>
    <lineage>
        <taxon>Bacteria</taxon>
        <taxon>Candidatus Shapironibacteriota</taxon>
    </lineage>
</organism>
<dbReference type="CDD" id="cd02440">
    <property type="entry name" value="AdoMet_MTases"/>
    <property type="match status" value="1"/>
</dbReference>
<accession>A0A2M6XD78</accession>
<sequence>MEIIHKTYLGQHFLVNKETLEFLAKQVPKNQIVAEIGAGDGRLTELLAKNAKQLTAVEIDKDRFGDLRKMEQKNRNLKVIFADFLTLNLSNLSNSKYLIGSLPYHIIEPLFMKIFNWPIKKAVFTLGARFYSKIEADYQNPNFGKLTLLVNTFYNWRVLKELSKDNFFPQPPTPAFIIEFSPKSRKEISAHQDSYLFKELFLSSHRGTKVKNVVKLDNLQLPESLLEKSFEQLNNQELGVLVSRLTSIKISSS</sequence>